<evidence type="ECO:0000313" key="2">
    <source>
        <dbReference type="Proteomes" id="UP000333665"/>
    </source>
</evidence>
<protein>
    <recommendedName>
        <fullName evidence="3">Cje0228</fullName>
    </recommendedName>
</protein>
<evidence type="ECO:0000313" key="1">
    <source>
        <dbReference type="EMBL" id="EAL8417562.1"/>
    </source>
</evidence>
<name>A0A5T1YTT7_CAMCO</name>
<sequence length="223" mass="25053">MKDYGISFIPDINQGSKEPSEPIVSDKLNAQKVNELIDKKLKLFKEELVNKEELKSLIQEILKDEGFQNTNIKISKTPPNYNTQAKVGEIWAVLESKKQLFICTANDNDFTSWVDLLGDGSNDIIPKEKIIITFDNTTTGGQYGGCMSDLRLGFENGFATPNKVQDEYENAKFTMTKDGNGLNRSDFTIDSNPTPTDNQIVGTIKTSGIYQETYHKIAHVFKK</sequence>
<dbReference type="EMBL" id="AACRQU010000039">
    <property type="protein sequence ID" value="EAL8417562.1"/>
    <property type="molecule type" value="Genomic_DNA"/>
</dbReference>
<proteinExistence type="predicted"/>
<gene>
    <name evidence="1" type="ORF">DYF97_09390</name>
</gene>
<organism evidence="1 2">
    <name type="scientific">Campylobacter coli</name>
    <dbReference type="NCBI Taxonomy" id="195"/>
    <lineage>
        <taxon>Bacteria</taxon>
        <taxon>Pseudomonadati</taxon>
        <taxon>Campylobacterota</taxon>
        <taxon>Epsilonproteobacteria</taxon>
        <taxon>Campylobacterales</taxon>
        <taxon>Campylobacteraceae</taxon>
        <taxon>Campylobacter</taxon>
    </lineage>
</organism>
<comment type="caution">
    <text evidence="1">The sequence shown here is derived from an EMBL/GenBank/DDBJ whole genome shotgun (WGS) entry which is preliminary data.</text>
</comment>
<dbReference type="AlphaFoldDB" id="A0A5T1YTT7"/>
<feature type="non-terminal residue" evidence="1">
    <location>
        <position position="223"/>
    </location>
</feature>
<reference evidence="1 2" key="1">
    <citation type="submission" date="2018-08" db="EMBL/GenBank/DDBJ databases">
        <authorList>
            <consortium name="NARMS: The National Antimicrobial Resistance Monitoring System"/>
        </authorList>
    </citation>
    <scope>NUCLEOTIDE SEQUENCE [LARGE SCALE GENOMIC DNA]</scope>
    <source>
        <strain evidence="1 2">FSIS11812579</strain>
    </source>
</reference>
<evidence type="ECO:0008006" key="3">
    <source>
        <dbReference type="Google" id="ProtNLM"/>
    </source>
</evidence>
<accession>A0A5T1YTT7</accession>
<dbReference type="Proteomes" id="UP000333665">
    <property type="component" value="Unassembled WGS sequence"/>
</dbReference>